<dbReference type="OrthoDB" id="1746166at2"/>
<proteinExistence type="predicted"/>
<gene>
    <name evidence="1" type="ORF">EI983_16845</name>
</gene>
<dbReference type="KEGG" id="rom:EI983_16845"/>
<sequence>MKDAPPRARNPGLASKHFERIAMNGFGDKLNAYPHSMAWFRDRLYVGTTRSNLCLFKVSKIQKRLDRWPVQCPDYVYDQDMRAQIWAFDPAAATPGTPNSGWTLASQSPWIDADGEKLPRELGYRGMCVFQGESDDTEHLYTATYAPARGFGTRILRSADGESFDEIPMPEGFDKSIITLRLIVPHKGWLFTSPTGRAGGMPNVSGNAVIFGSRDPAKGKWEVINPPAFGDPGNIGVFEMVGCGEYLYAGTANIDGYQIWRTRLEGNPPFAWECVVERGAFRGKLNQGVASFTVHDGLVYAGSGIQHGGIDRANGVGPAGPELIRIHEDGFWDLIVGTERETPVGRKVPLSGYAPGFDNMFNGYFWQMESHDGWIYVGTFDWTVMVRYSEQERWPTPFRKMIERFGMEKLIKLRAGAELYRSRDGENWLPVTTQGFGNEFNYGIRTLQSTPHGLATGFVNPFGPKVGLDIDNKFRYVDNPNGGLEVWLGSHFEE</sequence>
<keyword evidence="2" id="KW-1185">Reference proteome</keyword>
<name>A0A6I6IWL3_9RHOB</name>
<reference evidence="2" key="1">
    <citation type="submission" date="2018-12" db="EMBL/GenBank/DDBJ databases">
        <title>Complete genome sequence of Roseovarius sp. MME-070.</title>
        <authorList>
            <person name="Nam Y.-D."/>
            <person name="Kang J."/>
            <person name="Chung W.-H."/>
            <person name="Park Y.S."/>
        </authorList>
    </citation>
    <scope>NUCLEOTIDE SEQUENCE [LARGE SCALE GENOMIC DNA]</scope>
    <source>
        <strain evidence="2">MME-070</strain>
    </source>
</reference>
<dbReference type="RefSeq" id="WP_157708527.1">
    <property type="nucleotide sequence ID" value="NZ_CP034348.1"/>
</dbReference>
<dbReference type="EMBL" id="CP034348">
    <property type="protein sequence ID" value="QGX99846.1"/>
    <property type="molecule type" value="Genomic_DNA"/>
</dbReference>
<dbReference type="Proteomes" id="UP000428330">
    <property type="component" value="Chromosome"/>
</dbReference>
<accession>A0A6I6IWL3</accession>
<organism evidence="1 2">
    <name type="scientific">Roseovarius faecimaris</name>
    <dbReference type="NCBI Taxonomy" id="2494550"/>
    <lineage>
        <taxon>Bacteria</taxon>
        <taxon>Pseudomonadati</taxon>
        <taxon>Pseudomonadota</taxon>
        <taxon>Alphaproteobacteria</taxon>
        <taxon>Rhodobacterales</taxon>
        <taxon>Roseobacteraceae</taxon>
        <taxon>Roseovarius</taxon>
    </lineage>
</organism>
<protein>
    <submittedName>
        <fullName evidence="1">Uncharacterized protein</fullName>
    </submittedName>
</protein>
<dbReference type="AlphaFoldDB" id="A0A6I6IWL3"/>
<evidence type="ECO:0000313" key="1">
    <source>
        <dbReference type="EMBL" id="QGX99846.1"/>
    </source>
</evidence>
<evidence type="ECO:0000313" key="2">
    <source>
        <dbReference type="Proteomes" id="UP000428330"/>
    </source>
</evidence>